<dbReference type="EMBL" id="CAUOFW020001803">
    <property type="protein sequence ID" value="CAK9148789.1"/>
    <property type="molecule type" value="Genomic_DNA"/>
</dbReference>
<evidence type="ECO:0000313" key="2">
    <source>
        <dbReference type="EMBL" id="CAK9148789.1"/>
    </source>
</evidence>
<feature type="non-terminal residue" evidence="2">
    <location>
        <position position="72"/>
    </location>
</feature>
<name>A0ABC8RV49_9AQUA</name>
<gene>
    <name evidence="2" type="ORF">ILEXP_LOCUS16773</name>
</gene>
<accession>A0ABC8RV49</accession>
<evidence type="ECO:0000313" key="3">
    <source>
        <dbReference type="Proteomes" id="UP001642360"/>
    </source>
</evidence>
<keyword evidence="3" id="KW-1185">Reference proteome</keyword>
<sequence length="72" mass="6849">MSSGLGLQEQALGKATLRGATKGASEGATTTAGSRVGTSMGQGAKVSRGTVDKGTLEVGIGKGAAGILEEGA</sequence>
<feature type="region of interest" description="Disordered" evidence="1">
    <location>
        <begin position="16"/>
        <end position="52"/>
    </location>
</feature>
<organism evidence="2 3">
    <name type="scientific">Ilex paraguariensis</name>
    <name type="common">yerba mate</name>
    <dbReference type="NCBI Taxonomy" id="185542"/>
    <lineage>
        <taxon>Eukaryota</taxon>
        <taxon>Viridiplantae</taxon>
        <taxon>Streptophyta</taxon>
        <taxon>Embryophyta</taxon>
        <taxon>Tracheophyta</taxon>
        <taxon>Spermatophyta</taxon>
        <taxon>Magnoliopsida</taxon>
        <taxon>eudicotyledons</taxon>
        <taxon>Gunneridae</taxon>
        <taxon>Pentapetalae</taxon>
        <taxon>asterids</taxon>
        <taxon>campanulids</taxon>
        <taxon>Aquifoliales</taxon>
        <taxon>Aquifoliaceae</taxon>
        <taxon>Ilex</taxon>
    </lineage>
</organism>
<dbReference type="Proteomes" id="UP001642360">
    <property type="component" value="Unassembled WGS sequence"/>
</dbReference>
<comment type="caution">
    <text evidence="2">The sequence shown here is derived from an EMBL/GenBank/DDBJ whole genome shotgun (WGS) entry which is preliminary data.</text>
</comment>
<dbReference type="AlphaFoldDB" id="A0ABC8RV49"/>
<feature type="compositionally biased region" description="Polar residues" evidence="1">
    <location>
        <begin position="27"/>
        <end position="41"/>
    </location>
</feature>
<reference evidence="2 3" key="1">
    <citation type="submission" date="2024-02" db="EMBL/GenBank/DDBJ databases">
        <authorList>
            <person name="Vignale AGUSTIN F."/>
            <person name="Sosa J E."/>
            <person name="Modenutti C."/>
        </authorList>
    </citation>
    <scope>NUCLEOTIDE SEQUENCE [LARGE SCALE GENOMIC DNA]</scope>
</reference>
<evidence type="ECO:0000256" key="1">
    <source>
        <dbReference type="SAM" id="MobiDB-lite"/>
    </source>
</evidence>
<protein>
    <submittedName>
        <fullName evidence="2">Uncharacterized protein</fullName>
    </submittedName>
</protein>
<proteinExistence type="predicted"/>